<feature type="transmembrane region" description="Helical" evidence="7">
    <location>
        <begin position="52"/>
        <end position="77"/>
    </location>
</feature>
<dbReference type="STRING" id="297318.BK138_34010"/>
<dbReference type="PROSITE" id="PS50893">
    <property type="entry name" value="ABC_TRANSPORTER_2"/>
    <property type="match status" value="1"/>
</dbReference>
<gene>
    <name evidence="10" type="ORF">BK138_34010</name>
</gene>
<dbReference type="Gene3D" id="1.20.1560.10">
    <property type="entry name" value="ABC transporter type 1, transmembrane domain"/>
    <property type="match status" value="1"/>
</dbReference>
<dbReference type="InterPro" id="IPR036640">
    <property type="entry name" value="ABC1_TM_sf"/>
</dbReference>
<evidence type="ECO:0000256" key="2">
    <source>
        <dbReference type="ARBA" id="ARBA00022692"/>
    </source>
</evidence>
<dbReference type="PANTHER" id="PTHR43394">
    <property type="entry name" value="ATP-DEPENDENT PERMEASE MDL1, MITOCHONDRIAL"/>
    <property type="match status" value="1"/>
</dbReference>
<evidence type="ECO:0000259" key="8">
    <source>
        <dbReference type="PROSITE" id="PS50893"/>
    </source>
</evidence>
<keyword evidence="6 7" id="KW-0472">Membrane</keyword>
<evidence type="ECO:0000256" key="4">
    <source>
        <dbReference type="ARBA" id="ARBA00022840"/>
    </source>
</evidence>
<comment type="subcellular location">
    <subcellularLocation>
        <location evidence="1">Cell membrane</location>
        <topology evidence="1">Multi-pass membrane protein</topology>
    </subcellularLocation>
</comment>
<evidence type="ECO:0008006" key="12">
    <source>
        <dbReference type="Google" id="ProtNLM"/>
    </source>
</evidence>
<dbReference type="InterPro" id="IPR027417">
    <property type="entry name" value="P-loop_NTPase"/>
</dbReference>
<dbReference type="GO" id="GO:0005524">
    <property type="term" value="F:ATP binding"/>
    <property type="evidence" value="ECO:0007669"/>
    <property type="project" value="UniProtKB-KW"/>
</dbReference>
<dbReference type="AlphaFoldDB" id="A0A1R1DZH6"/>
<feature type="transmembrane region" description="Helical" evidence="7">
    <location>
        <begin position="131"/>
        <end position="151"/>
    </location>
</feature>
<reference evidence="10 11" key="1">
    <citation type="submission" date="2016-11" db="EMBL/GenBank/DDBJ databases">
        <title>Paenibacillus species isolates.</title>
        <authorList>
            <person name="Beno S.M."/>
        </authorList>
    </citation>
    <scope>NUCLEOTIDE SEQUENCE [LARGE SCALE GENOMIC DNA]</scope>
    <source>
        <strain evidence="10 11">FSL R5-0378</strain>
    </source>
</reference>
<evidence type="ECO:0000313" key="10">
    <source>
        <dbReference type="EMBL" id="OMF44990.1"/>
    </source>
</evidence>
<feature type="domain" description="ABC transporter" evidence="8">
    <location>
        <begin position="332"/>
        <end position="569"/>
    </location>
</feature>
<organism evidence="10 11">
    <name type="scientific">Paenibacillus rhizosphaerae</name>
    <dbReference type="NCBI Taxonomy" id="297318"/>
    <lineage>
        <taxon>Bacteria</taxon>
        <taxon>Bacillati</taxon>
        <taxon>Bacillota</taxon>
        <taxon>Bacilli</taxon>
        <taxon>Bacillales</taxon>
        <taxon>Paenibacillaceae</taxon>
        <taxon>Paenibacillus</taxon>
    </lineage>
</organism>
<dbReference type="Pfam" id="PF00005">
    <property type="entry name" value="ABC_tran"/>
    <property type="match status" value="1"/>
</dbReference>
<comment type="caution">
    <text evidence="10">The sequence shown here is derived from an EMBL/GenBank/DDBJ whole genome shotgun (WGS) entry which is preliminary data.</text>
</comment>
<dbReference type="InterPro" id="IPR011527">
    <property type="entry name" value="ABC1_TM_dom"/>
</dbReference>
<dbReference type="Gene3D" id="3.40.50.300">
    <property type="entry name" value="P-loop containing nucleotide triphosphate hydrolases"/>
    <property type="match status" value="1"/>
</dbReference>
<dbReference type="CDD" id="cd07346">
    <property type="entry name" value="ABC_6TM_exporters"/>
    <property type="match status" value="1"/>
</dbReference>
<keyword evidence="5 7" id="KW-1133">Transmembrane helix</keyword>
<dbReference type="Proteomes" id="UP000187172">
    <property type="component" value="Unassembled WGS sequence"/>
</dbReference>
<evidence type="ECO:0000256" key="7">
    <source>
        <dbReference type="SAM" id="Phobius"/>
    </source>
</evidence>
<dbReference type="Pfam" id="PF00664">
    <property type="entry name" value="ABC_membrane"/>
    <property type="match status" value="1"/>
</dbReference>
<feature type="transmembrane region" description="Helical" evidence="7">
    <location>
        <begin position="157"/>
        <end position="175"/>
    </location>
</feature>
<dbReference type="GO" id="GO:0005886">
    <property type="term" value="C:plasma membrane"/>
    <property type="evidence" value="ECO:0007669"/>
    <property type="project" value="UniProtKB-SubCell"/>
</dbReference>
<evidence type="ECO:0000256" key="3">
    <source>
        <dbReference type="ARBA" id="ARBA00022741"/>
    </source>
</evidence>
<feature type="domain" description="ABC transmembrane type-1" evidence="9">
    <location>
        <begin position="17"/>
        <end position="299"/>
    </location>
</feature>
<dbReference type="SUPFAM" id="SSF90123">
    <property type="entry name" value="ABC transporter transmembrane region"/>
    <property type="match status" value="1"/>
</dbReference>
<dbReference type="GO" id="GO:0015421">
    <property type="term" value="F:ABC-type oligopeptide transporter activity"/>
    <property type="evidence" value="ECO:0007669"/>
    <property type="project" value="TreeGrafter"/>
</dbReference>
<name>A0A1R1DZH6_9BACL</name>
<evidence type="ECO:0000256" key="5">
    <source>
        <dbReference type="ARBA" id="ARBA00022989"/>
    </source>
</evidence>
<keyword evidence="2 7" id="KW-0812">Transmembrane</keyword>
<dbReference type="InterPro" id="IPR003593">
    <property type="entry name" value="AAA+_ATPase"/>
</dbReference>
<keyword evidence="4" id="KW-0067">ATP-binding</keyword>
<dbReference type="SMART" id="SM00382">
    <property type="entry name" value="AAA"/>
    <property type="match status" value="1"/>
</dbReference>
<feature type="transmembrane region" description="Helical" evidence="7">
    <location>
        <begin position="12"/>
        <end position="32"/>
    </location>
</feature>
<evidence type="ECO:0000256" key="1">
    <source>
        <dbReference type="ARBA" id="ARBA00004651"/>
    </source>
</evidence>
<accession>A0A1R1DZH6</accession>
<dbReference type="GO" id="GO:0016887">
    <property type="term" value="F:ATP hydrolysis activity"/>
    <property type="evidence" value="ECO:0007669"/>
    <property type="project" value="InterPro"/>
</dbReference>
<feature type="transmembrane region" description="Helical" evidence="7">
    <location>
        <begin position="267"/>
        <end position="284"/>
    </location>
</feature>
<dbReference type="EMBL" id="MRTP01000024">
    <property type="protein sequence ID" value="OMF44990.1"/>
    <property type="molecule type" value="Genomic_DNA"/>
</dbReference>
<dbReference type="InterPro" id="IPR003439">
    <property type="entry name" value="ABC_transporter-like_ATP-bd"/>
</dbReference>
<proteinExistence type="predicted"/>
<keyword evidence="11" id="KW-1185">Reference proteome</keyword>
<dbReference type="InterPro" id="IPR039421">
    <property type="entry name" value="Type_1_exporter"/>
</dbReference>
<protein>
    <recommendedName>
        <fullName evidence="12">ABC transporter ATP-binding protein</fullName>
    </recommendedName>
</protein>
<evidence type="ECO:0000259" key="9">
    <source>
        <dbReference type="PROSITE" id="PS50929"/>
    </source>
</evidence>
<keyword evidence="3" id="KW-0547">Nucleotide-binding</keyword>
<evidence type="ECO:0000313" key="11">
    <source>
        <dbReference type="Proteomes" id="UP000187172"/>
    </source>
</evidence>
<feature type="transmembrane region" description="Helical" evidence="7">
    <location>
        <begin position="242"/>
        <end position="261"/>
    </location>
</feature>
<evidence type="ECO:0000256" key="6">
    <source>
        <dbReference type="ARBA" id="ARBA00023136"/>
    </source>
</evidence>
<dbReference type="SUPFAM" id="SSF52540">
    <property type="entry name" value="P-loop containing nucleoside triphosphate hydrolases"/>
    <property type="match status" value="1"/>
</dbReference>
<sequence length="577" mass="64483">MKSFLVHYVRPLWLTILIGLILSIIGTLLSVAQPLVIRNLINSLSKEYSSSLLLNVVLLISIPILATVISYVQTFFLSGVGQKITQKLRGDLFNRMLGLHTEYLDKTPPGKMYQSIQDSIIVGEGYIDRELVPAILSFFTLLFIFASMFWMDISLSLVIMACGLITVLLTALTGARVKSVEKKYVDIRSESAGYLQESLENIRTIRLFGGGDKEFKVWKDWLALDRLYWMKRRLIGDFNEKGILILFQSLCLSIVIIYGYIKIRHGVLNIGSIVAFLAYVPMVFQSVSSLQRVQLGTKRVKVVLDPIYSIFNNPAENSGTLKPSLEQKEMGIRFDHVDFNYPNRSEGLTNVNFSLAPGSTTLIVGPSGVGKSTIIDLITGLYDPLKGKVEIAGCATVEWNKKLLRQAIGIVPQNVVIWNRTLRENLLYGLSSAEQITDERINEIIHKTHLDSLVKKLPKGLDEKLGPNAIQASGGERQRIALARALLRSPSILIFDEVTSALDPILTEEIIELIWIQEITSTKLIVSHRLTFASRVDQILVVNPDGTVTAGRHTDLKNNHNLYRKLVMADQFGGSRA</sequence>
<dbReference type="PROSITE" id="PS50929">
    <property type="entry name" value="ABC_TM1F"/>
    <property type="match status" value="1"/>
</dbReference>
<dbReference type="PANTHER" id="PTHR43394:SF1">
    <property type="entry name" value="ATP-BINDING CASSETTE SUB-FAMILY B MEMBER 10, MITOCHONDRIAL"/>
    <property type="match status" value="1"/>
</dbReference>